<dbReference type="PANTHER" id="PTHR19854:SF1">
    <property type="entry name" value="GUANINE NUCLEOTIDE-BINDING PROTEIN SUBUNIT BETA-LIKE PROTEIN 1"/>
    <property type="match status" value="1"/>
</dbReference>
<evidence type="ECO:0000256" key="4">
    <source>
        <dbReference type="SAM" id="MobiDB-lite"/>
    </source>
</evidence>
<reference evidence="5" key="1">
    <citation type="submission" date="2020-06" db="EMBL/GenBank/DDBJ databases">
        <authorList>
            <consortium name="Plant Systems Biology data submission"/>
        </authorList>
    </citation>
    <scope>NUCLEOTIDE SEQUENCE</scope>
    <source>
        <strain evidence="5">D6</strain>
    </source>
</reference>
<feature type="compositionally biased region" description="Basic and acidic residues" evidence="4">
    <location>
        <begin position="7"/>
        <end position="17"/>
    </location>
</feature>
<dbReference type="InterPro" id="IPR015943">
    <property type="entry name" value="WD40/YVTN_repeat-like_dom_sf"/>
</dbReference>
<evidence type="ECO:0000313" key="6">
    <source>
        <dbReference type="Proteomes" id="UP001153069"/>
    </source>
</evidence>
<proteinExistence type="predicted"/>
<evidence type="ECO:0000256" key="3">
    <source>
        <dbReference type="PROSITE-ProRule" id="PRU00221"/>
    </source>
</evidence>
<sequence length="533" mass="57980">MLQPQLHLDDTNRRNHEAPISQTKNRQGDIPLDPLVTLQTTMDPQTGADTPMGTAASRSSVASICFVPQIHHGDHMNNNPCIENKVQNEDGNDDSSSSSDDDDDGPISFQCSRILLSESLAKNDPTRMARQQVAATSLLMGRYLASCHANGDCLLWDLSKRQATTAHFIDDRGPGWSLRRLHDNQHFLYQTRDLRGTISLHHWEGANNGNNMATTLSSIPTHSQTFCAAAPCHSNPNLVALPSADDAVATIRDWRIKPTASPVAVFPGAGLVPEEQDNVMPMDHEGYFASRRRHGMLSSLAFSESTIISAGGSRPIVACGMESGTVFFHDLRMLMDHKETTISPATVSSIKLSTDPVLALDMAPSHGPQANGVVAIAGMAGESMGQQELPEKEQGTVAILKATIGSFASDKNNNNTIQVRVRSRIPTCRTGKPGINQLRFQPGGGRLFAVAGWDQRLRIMGRAAVNNRDKSHLKAILRGHDDSVSAMDWAPNSNWSGLCATGAADGKIHIWRCFSKTKEQSIDKPIAIHRQED</sequence>
<feature type="region of interest" description="Disordered" evidence="4">
    <location>
        <begin position="1"/>
        <end position="31"/>
    </location>
</feature>
<comment type="caution">
    <text evidence="5">The sequence shown here is derived from an EMBL/GenBank/DDBJ whole genome shotgun (WGS) entry which is preliminary data.</text>
</comment>
<dbReference type="SUPFAM" id="SSF50978">
    <property type="entry name" value="WD40 repeat-like"/>
    <property type="match status" value="1"/>
</dbReference>
<dbReference type="InterPro" id="IPR036322">
    <property type="entry name" value="WD40_repeat_dom_sf"/>
</dbReference>
<keyword evidence="6" id="KW-1185">Reference proteome</keyword>
<evidence type="ECO:0000256" key="1">
    <source>
        <dbReference type="ARBA" id="ARBA00022574"/>
    </source>
</evidence>
<gene>
    <name evidence="5" type="ORF">SEMRO_278_G106610.1</name>
</gene>
<name>A0A9N8DU17_9STRA</name>
<dbReference type="Proteomes" id="UP001153069">
    <property type="component" value="Unassembled WGS sequence"/>
</dbReference>
<dbReference type="SMART" id="SM00320">
    <property type="entry name" value="WD40"/>
    <property type="match status" value="3"/>
</dbReference>
<dbReference type="OrthoDB" id="7668193at2759"/>
<dbReference type="PROSITE" id="PS50082">
    <property type="entry name" value="WD_REPEATS_2"/>
    <property type="match status" value="1"/>
</dbReference>
<keyword evidence="2" id="KW-0677">Repeat</keyword>
<evidence type="ECO:0000256" key="2">
    <source>
        <dbReference type="ARBA" id="ARBA00022737"/>
    </source>
</evidence>
<protein>
    <submittedName>
        <fullName evidence="5">Wd repeat</fullName>
    </submittedName>
</protein>
<keyword evidence="1 3" id="KW-0853">WD repeat</keyword>
<dbReference type="PANTHER" id="PTHR19854">
    <property type="entry name" value="TRANSDUCIN BETA-LIKE 3"/>
    <property type="match status" value="1"/>
</dbReference>
<dbReference type="PROSITE" id="PS50294">
    <property type="entry name" value="WD_REPEATS_REGION"/>
    <property type="match status" value="1"/>
</dbReference>
<evidence type="ECO:0000313" key="5">
    <source>
        <dbReference type="EMBL" id="CAB9506776.1"/>
    </source>
</evidence>
<dbReference type="Pfam" id="PF00400">
    <property type="entry name" value="WD40"/>
    <property type="match status" value="1"/>
</dbReference>
<feature type="region of interest" description="Disordered" evidence="4">
    <location>
        <begin position="76"/>
        <end position="106"/>
    </location>
</feature>
<dbReference type="InterPro" id="IPR001680">
    <property type="entry name" value="WD40_rpt"/>
</dbReference>
<dbReference type="EMBL" id="CAICTM010000277">
    <property type="protein sequence ID" value="CAB9506776.1"/>
    <property type="molecule type" value="Genomic_DNA"/>
</dbReference>
<feature type="repeat" description="WD" evidence="3">
    <location>
        <begin position="477"/>
        <end position="511"/>
    </location>
</feature>
<dbReference type="AlphaFoldDB" id="A0A9N8DU17"/>
<organism evidence="5 6">
    <name type="scientific">Seminavis robusta</name>
    <dbReference type="NCBI Taxonomy" id="568900"/>
    <lineage>
        <taxon>Eukaryota</taxon>
        <taxon>Sar</taxon>
        <taxon>Stramenopiles</taxon>
        <taxon>Ochrophyta</taxon>
        <taxon>Bacillariophyta</taxon>
        <taxon>Bacillariophyceae</taxon>
        <taxon>Bacillariophycidae</taxon>
        <taxon>Naviculales</taxon>
        <taxon>Naviculaceae</taxon>
        <taxon>Seminavis</taxon>
    </lineage>
</organism>
<accession>A0A9N8DU17</accession>
<dbReference type="Gene3D" id="2.130.10.10">
    <property type="entry name" value="YVTN repeat-like/Quinoprotein amine dehydrogenase"/>
    <property type="match status" value="2"/>
</dbReference>